<dbReference type="InterPro" id="IPR002146">
    <property type="entry name" value="ATP_synth_b/b'su_bac/chlpt"/>
</dbReference>
<name>A0A512DM25_9PROT</name>
<evidence type="ECO:0000256" key="13">
    <source>
        <dbReference type="HAMAP-Rule" id="MF_01398"/>
    </source>
</evidence>
<dbReference type="InterPro" id="IPR050059">
    <property type="entry name" value="ATP_synthase_B_chain"/>
</dbReference>
<keyword evidence="2 13" id="KW-0813">Transport</keyword>
<sequence length="235" mass="24534">MRDYNPDGRRRKLRGSIMPKFLARPLISGLAGRVGLAWTMLVVTAGGALAQSDHGAAPGGDAAHGAEHASGGLPQLDATAFAPQLVWLGITFIALYFLMSKVALPKVAEVLEERQERITNDLDRAGDLRKESSVVMAGYEKALADARAHAQSVMAATAADISSVTAGRQAQFNTDLAAKTRATEDRINEAKGTALASVRSVAAEIAQQTAEKLAGIKVDASAADAAVGAVMQERG</sequence>
<protein>
    <recommendedName>
        <fullName evidence="13">ATP synthase subunit b</fullName>
    </recommendedName>
    <alternativeName>
        <fullName evidence="13">ATP synthase F(0) sector subunit b</fullName>
    </alternativeName>
    <alternativeName>
        <fullName evidence="13">ATPase subunit I</fullName>
    </alternativeName>
    <alternativeName>
        <fullName evidence="13">F-type ATPase subunit b</fullName>
        <shortName evidence="13">F-ATPase subunit b</shortName>
    </alternativeName>
</protein>
<dbReference type="EMBL" id="BJYZ01000006">
    <property type="protein sequence ID" value="GEO37531.1"/>
    <property type="molecule type" value="Genomic_DNA"/>
</dbReference>
<keyword evidence="13" id="KW-1003">Cell membrane</keyword>
<proteinExistence type="inferred from homology"/>
<feature type="transmembrane region" description="Helical" evidence="13">
    <location>
        <begin position="21"/>
        <end position="43"/>
    </location>
</feature>
<evidence type="ECO:0000256" key="10">
    <source>
        <dbReference type="ARBA" id="ARBA00025198"/>
    </source>
</evidence>
<evidence type="ECO:0000256" key="11">
    <source>
        <dbReference type="ARBA" id="ARBA00025614"/>
    </source>
</evidence>
<evidence type="ECO:0000313" key="15">
    <source>
        <dbReference type="EMBL" id="GEO37531.1"/>
    </source>
</evidence>
<dbReference type="AlphaFoldDB" id="A0A512DM25"/>
<dbReference type="GO" id="GO:0045259">
    <property type="term" value="C:proton-transporting ATP synthase complex"/>
    <property type="evidence" value="ECO:0007669"/>
    <property type="project" value="UniProtKB-KW"/>
</dbReference>
<dbReference type="GO" id="GO:0012505">
    <property type="term" value="C:endomembrane system"/>
    <property type="evidence" value="ECO:0007669"/>
    <property type="project" value="UniProtKB-SubCell"/>
</dbReference>
<evidence type="ECO:0000256" key="9">
    <source>
        <dbReference type="ARBA" id="ARBA00023310"/>
    </source>
</evidence>
<evidence type="ECO:0000256" key="4">
    <source>
        <dbReference type="ARBA" id="ARBA00022692"/>
    </source>
</evidence>
<evidence type="ECO:0000256" key="1">
    <source>
        <dbReference type="ARBA" id="ARBA00005513"/>
    </source>
</evidence>
<evidence type="ECO:0000313" key="16">
    <source>
        <dbReference type="Proteomes" id="UP000321523"/>
    </source>
</evidence>
<keyword evidence="8 13" id="KW-0472">Membrane</keyword>
<comment type="subunit">
    <text evidence="13">F-type ATPases have 2 components, F(1) - the catalytic core - and F(0) - the membrane proton channel. F(1) has five subunits: alpha(3), beta(3), gamma(1), delta(1), epsilon(1). F(0) has three main subunits: a(1), b(2) and c(10-14). The alpha and beta chains form an alternating ring which encloses part of the gamma chain. F(1) is attached to F(0) by a central stalk formed by the gamma and epsilon chains, while a peripheral stalk is formed by the delta and b chains.</text>
</comment>
<reference evidence="15 16" key="1">
    <citation type="submission" date="2019-07" db="EMBL/GenBank/DDBJ databases">
        <title>Whole genome shotgun sequence of Skermanella aerolata NBRC 106429.</title>
        <authorList>
            <person name="Hosoyama A."/>
            <person name="Uohara A."/>
            <person name="Ohji S."/>
            <person name="Ichikawa N."/>
        </authorList>
    </citation>
    <scope>NUCLEOTIDE SEQUENCE [LARGE SCALE GENOMIC DNA]</scope>
    <source>
        <strain evidence="15 16">NBRC 106429</strain>
    </source>
</reference>
<keyword evidence="5 13" id="KW-0375">Hydrogen ion transport</keyword>
<dbReference type="GO" id="GO:0046961">
    <property type="term" value="F:proton-transporting ATPase activity, rotational mechanism"/>
    <property type="evidence" value="ECO:0007669"/>
    <property type="project" value="TreeGrafter"/>
</dbReference>
<comment type="function">
    <text evidence="11">Component of the F(0) channel, it forms part of the peripheral stalk, linking F(1) to F(0). The b'-subunit is a diverged and duplicated form of b found in plants and photosynthetic bacteria.</text>
</comment>
<keyword evidence="4 13" id="KW-0812">Transmembrane</keyword>
<dbReference type="GO" id="GO:0046933">
    <property type="term" value="F:proton-transporting ATP synthase activity, rotational mechanism"/>
    <property type="evidence" value="ECO:0007669"/>
    <property type="project" value="UniProtKB-UniRule"/>
</dbReference>
<comment type="subcellular location">
    <subcellularLocation>
        <location evidence="13">Cell membrane</location>
        <topology evidence="13">Single-pass membrane protein</topology>
    </subcellularLocation>
    <subcellularLocation>
        <location evidence="12">Endomembrane system</location>
        <topology evidence="12">Single-pass membrane protein</topology>
    </subcellularLocation>
</comment>
<evidence type="ECO:0000256" key="5">
    <source>
        <dbReference type="ARBA" id="ARBA00022781"/>
    </source>
</evidence>
<keyword evidence="9 13" id="KW-0066">ATP synthesis</keyword>
<organism evidence="15 16">
    <name type="scientific">Skermanella aerolata</name>
    <dbReference type="NCBI Taxonomy" id="393310"/>
    <lineage>
        <taxon>Bacteria</taxon>
        <taxon>Pseudomonadati</taxon>
        <taxon>Pseudomonadota</taxon>
        <taxon>Alphaproteobacteria</taxon>
        <taxon>Rhodospirillales</taxon>
        <taxon>Azospirillaceae</taxon>
        <taxon>Skermanella</taxon>
    </lineage>
</organism>
<accession>A0A512DM25</accession>
<comment type="caution">
    <text evidence="13">Lacks conserved residue(s) required for the propagation of feature annotation.</text>
</comment>
<evidence type="ECO:0000256" key="14">
    <source>
        <dbReference type="RuleBase" id="RU003848"/>
    </source>
</evidence>
<comment type="caution">
    <text evidence="15">The sequence shown here is derived from an EMBL/GenBank/DDBJ whole genome shotgun (WGS) entry which is preliminary data.</text>
</comment>
<evidence type="ECO:0000256" key="7">
    <source>
        <dbReference type="ARBA" id="ARBA00023065"/>
    </source>
</evidence>
<comment type="similarity">
    <text evidence="1 13 14">Belongs to the ATPase B chain family.</text>
</comment>
<dbReference type="Pfam" id="PF00430">
    <property type="entry name" value="ATP-synt_B"/>
    <property type="match status" value="1"/>
</dbReference>
<feature type="transmembrane region" description="Helical" evidence="13">
    <location>
        <begin position="80"/>
        <end position="99"/>
    </location>
</feature>
<keyword evidence="16" id="KW-1185">Reference proteome</keyword>
<dbReference type="CDD" id="cd06503">
    <property type="entry name" value="ATP-synt_Fo_b"/>
    <property type="match status" value="1"/>
</dbReference>
<keyword evidence="6 13" id="KW-1133">Transmembrane helix</keyword>
<evidence type="ECO:0000256" key="12">
    <source>
        <dbReference type="ARBA" id="ARBA00037847"/>
    </source>
</evidence>
<keyword evidence="7 13" id="KW-0406">Ion transport</keyword>
<comment type="function">
    <text evidence="10 13">F(1)F(0) ATP synthase produces ATP from ADP in the presence of a proton or sodium gradient. F-type ATPases consist of two structural domains, F(1) containing the extramembraneous catalytic core and F(0) containing the membrane proton channel, linked together by a central stalk and a peripheral stalk. During catalysis, ATP synthesis in the catalytic domain of F(1) is coupled via a rotary mechanism of the central stalk subunits to proton translocation.</text>
</comment>
<dbReference type="Proteomes" id="UP000321523">
    <property type="component" value="Unassembled WGS sequence"/>
</dbReference>
<dbReference type="PANTHER" id="PTHR33445:SF1">
    <property type="entry name" value="ATP SYNTHASE SUBUNIT B"/>
    <property type="match status" value="1"/>
</dbReference>
<evidence type="ECO:0000256" key="3">
    <source>
        <dbReference type="ARBA" id="ARBA00022547"/>
    </source>
</evidence>
<gene>
    <name evidence="13" type="primary">atpF</name>
    <name evidence="15" type="ORF">SAE02_16790</name>
</gene>
<evidence type="ECO:0000256" key="8">
    <source>
        <dbReference type="ARBA" id="ARBA00023136"/>
    </source>
</evidence>
<dbReference type="GO" id="GO:0005886">
    <property type="term" value="C:plasma membrane"/>
    <property type="evidence" value="ECO:0007669"/>
    <property type="project" value="UniProtKB-SubCell"/>
</dbReference>
<evidence type="ECO:0000256" key="2">
    <source>
        <dbReference type="ARBA" id="ARBA00022448"/>
    </source>
</evidence>
<evidence type="ECO:0000256" key="6">
    <source>
        <dbReference type="ARBA" id="ARBA00022989"/>
    </source>
</evidence>
<dbReference type="HAMAP" id="MF_01398">
    <property type="entry name" value="ATP_synth_b_bprime"/>
    <property type="match status" value="1"/>
</dbReference>
<dbReference type="PANTHER" id="PTHR33445">
    <property type="entry name" value="ATP SYNTHASE SUBUNIT B', CHLOROPLASTIC"/>
    <property type="match status" value="1"/>
</dbReference>
<keyword evidence="3 13" id="KW-0138">CF(0)</keyword>